<dbReference type="HOGENOM" id="CLU_3241345_0_0_6"/>
<dbReference type="AlphaFoldDB" id="Q87PB6"/>
<protein>
    <submittedName>
        <fullName evidence="1">Uncharacterized protein</fullName>
    </submittedName>
</protein>
<dbReference type="EMBL" id="BA000031">
    <property type="protein sequence ID" value="BAC59864.1"/>
    <property type="molecule type" value="Genomic_DNA"/>
</dbReference>
<reference evidence="1 2" key="1">
    <citation type="journal article" date="2003" name="Lancet">
        <title>Genome sequence of Vibrio parahaemolyticus: a pathogenic mechanism distinct from that of V. cholerae.</title>
        <authorList>
            <person name="Makino K."/>
            <person name="Oshima K."/>
            <person name="Kurokawa K."/>
            <person name="Yokoyama K."/>
            <person name="Uda T."/>
            <person name="Tagomori K."/>
            <person name="Iijima Y."/>
            <person name="Najima M."/>
            <person name="Nakano M."/>
            <person name="Yamashita A."/>
            <person name="Kubota Y."/>
            <person name="Kimura S."/>
            <person name="Yasunaga T."/>
            <person name="Honda T."/>
            <person name="Shinagawa H."/>
            <person name="Hattori M."/>
            <person name="Iida T."/>
        </authorList>
    </citation>
    <scope>NUCLEOTIDE SEQUENCE [LARGE SCALE GENOMIC DNA]</scope>
    <source>
        <strain evidence="2">RIMD 2210633</strain>
    </source>
</reference>
<accession>Q87PB6</accession>
<gene>
    <name evidence="1" type="ordered locus">VP1600</name>
</gene>
<evidence type="ECO:0000313" key="2">
    <source>
        <dbReference type="Proteomes" id="UP000002493"/>
    </source>
</evidence>
<organism evidence="1 2">
    <name type="scientific">Vibrio parahaemolyticus serotype O3:K6 (strain RIMD 2210633)</name>
    <dbReference type="NCBI Taxonomy" id="223926"/>
    <lineage>
        <taxon>Bacteria</taxon>
        <taxon>Pseudomonadati</taxon>
        <taxon>Pseudomonadota</taxon>
        <taxon>Gammaproteobacteria</taxon>
        <taxon>Vibrionales</taxon>
        <taxon>Vibrionaceae</taxon>
        <taxon>Vibrio</taxon>
    </lineage>
</organism>
<dbReference type="Proteomes" id="UP000002493">
    <property type="component" value="Chromosome 1"/>
</dbReference>
<evidence type="ECO:0000313" key="1">
    <source>
        <dbReference type="EMBL" id="BAC59864.1"/>
    </source>
</evidence>
<sequence>MQDHVPFRHQVGKSQFWLDGKALCLRKKKAPCKRVNIIYCFLL</sequence>
<dbReference type="KEGG" id="vpa:VP1600"/>
<name>Q87PB6_VIBPA</name>
<proteinExistence type="predicted"/>